<comment type="caution">
    <text evidence="1">The sequence shown here is derived from an EMBL/GenBank/DDBJ whole genome shotgun (WGS) entry which is preliminary data.</text>
</comment>
<gene>
    <name evidence="1" type="ORF">I553_8637</name>
</gene>
<evidence type="ECO:0008006" key="2">
    <source>
        <dbReference type="Google" id="ProtNLM"/>
    </source>
</evidence>
<dbReference type="EMBL" id="JAOB01000029">
    <property type="protein sequence ID" value="EUA56589.1"/>
    <property type="molecule type" value="Genomic_DNA"/>
</dbReference>
<proteinExistence type="predicted"/>
<sequence>MVIVIMCVVGAVCTVAAGSWRAARYALRGRRVLDCAGNCSGCPQLDRANR</sequence>
<evidence type="ECO:0000313" key="1">
    <source>
        <dbReference type="EMBL" id="EUA56589.1"/>
    </source>
</evidence>
<accession>X8CKE5</accession>
<organism evidence="1">
    <name type="scientific">Mycobacterium xenopi 4042</name>
    <dbReference type="NCBI Taxonomy" id="1299334"/>
    <lineage>
        <taxon>Bacteria</taxon>
        <taxon>Bacillati</taxon>
        <taxon>Actinomycetota</taxon>
        <taxon>Actinomycetes</taxon>
        <taxon>Mycobacteriales</taxon>
        <taxon>Mycobacteriaceae</taxon>
        <taxon>Mycobacterium</taxon>
    </lineage>
</organism>
<dbReference type="AlphaFoldDB" id="X8CKE5"/>
<protein>
    <recommendedName>
        <fullName evidence="2">FeoB-associated Cys-rich membrane protein</fullName>
    </recommendedName>
</protein>
<reference evidence="1" key="1">
    <citation type="submission" date="2014-01" db="EMBL/GenBank/DDBJ databases">
        <authorList>
            <person name="Brown-Elliot B."/>
            <person name="Wallace R."/>
            <person name="Lenaerts A."/>
            <person name="Ordway D."/>
            <person name="DeGroote M.A."/>
            <person name="Parker T."/>
            <person name="Sizemore C."/>
            <person name="Tallon L.J."/>
            <person name="Sadzewicz L.K."/>
            <person name="Sengamalay N."/>
            <person name="Fraser C.M."/>
            <person name="Hine E."/>
            <person name="Shefchek K.A."/>
            <person name="Das S.P."/>
            <person name="Tettelin H."/>
        </authorList>
    </citation>
    <scope>NUCLEOTIDE SEQUENCE [LARGE SCALE GENOMIC DNA]</scope>
    <source>
        <strain evidence="1">4042</strain>
    </source>
</reference>
<name>X8CKE5_MYCXE</name>
<dbReference type="PATRIC" id="fig|1299334.3.peg.2738"/>